<organism evidence="1 2">
    <name type="scientific">Lupinus luteus</name>
    <name type="common">European yellow lupine</name>
    <dbReference type="NCBI Taxonomy" id="3873"/>
    <lineage>
        <taxon>Eukaryota</taxon>
        <taxon>Viridiplantae</taxon>
        <taxon>Streptophyta</taxon>
        <taxon>Embryophyta</taxon>
        <taxon>Tracheophyta</taxon>
        <taxon>Spermatophyta</taxon>
        <taxon>Magnoliopsida</taxon>
        <taxon>eudicotyledons</taxon>
        <taxon>Gunneridae</taxon>
        <taxon>Pentapetalae</taxon>
        <taxon>rosids</taxon>
        <taxon>fabids</taxon>
        <taxon>Fabales</taxon>
        <taxon>Fabaceae</taxon>
        <taxon>Papilionoideae</taxon>
        <taxon>50 kb inversion clade</taxon>
        <taxon>genistoids sensu lato</taxon>
        <taxon>core genistoids</taxon>
        <taxon>Genisteae</taxon>
        <taxon>Lupinus</taxon>
    </lineage>
</organism>
<protein>
    <submittedName>
        <fullName evidence="1">Uncharacterized protein</fullName>
    </submittedName>
</protein>
<evidence type="ECO:0000313" key="2">
    <source>
        <dbReference type="Proteomes" id="UP001497480"/>
    </source>
</evidence>
<comment type="caution">
    <text evidence="1">The sequence shown here is derived from an EMBL/GenBank/DDBJ whole genome shotgun (WGS) entry which is preliminary data.</text>
</comment>
<evidence type="ECO:0000313" key="1">
    <source>
        <dbReference type="EMBL" id="CAL0301691.1"/>
    </source>
</evidence>
<keyword evidence="2" id="KW-1185">Reference proteome</keyword>
<dbReference type="EMBL" id="CAXHTB010000002">
    <property type="protein sequence ID" value="CAL0301691.1"/>
    <property type="molecule type" value="Genomic_DNA"/>
</dbReference>
<reference evidence="1 2" key="1">
    <citation type="submission" date="2024-03" db="EMBL/GenBank/DDBJ databases">
        <authorList>
            <person name="Martinez-Hernandez J."/>
        </authorList>
    </citation>
    <scope>NUCLEOTIDE SEQUENCE [LARGE SCALE GENOMIC DNA]</scope>
</reference>
<dbReference type="AlphaFoldDB" id="A0AAV1VXX3"/>
<sequence>MKFLNFDQQLAGEKRIDELHQLDELRLQAYNSSEIYKERIKRYHDNKIVKRNFEAGQQVLLFNSRLKLFPGKLKSKWSGPFIIKSVNPSGAIELEDPASKRHWIVDGQRIKPYMGGDIQRLIATIQLCDP</sequence>
<name>A0AAV1VXX3_LUPLU</name>
<accession>A0AAV1VXX3</accession>
<gene>
    <name evidence="1" type="ORF">LLUT_LOCUS2751</name>
</gene>
<dbReference type="Proteomes" id="UP001497480">
    <property type="component" value="Unassembled WGS sequence"/>
</dbReference>
<proteinExistence type="predicted"/>